<comment type="catalytic activity">
    <reaction evidence="1">
        <text>Hydrolysis of (1-&gt;3)-beta-D-glucosidic linkages in (1-&gt;3)-beta-D-glucans.</text>
        <dbReference type="EC" id="3.2.1.39"/>
    </reaction>
</comment>
<dbReference type="KEGG" id="tpf:TPHA_0I02030"/>
<keyword evidence="9" id="KW-1133">Transmembrane helix</keyword>
<feature type="compositionally biased region" description="Polar residues" evidence="8">
    <location>
        <begin position="143"/>
        <end position="153"/>
    </location>
</feature>
<dbReference type="OMA" id="WAGSKFF"/>
<evidence type="ECO:0000256" key="1">
    <source>
        <dbReference type="ARBA" id="ARBA00000382"/>
    </source>
</evidence>
<dbReference type="EMBL" id="HE612864">
    <property type="protein sequence ID" value="CCE64707.1"/>
    <property type="molecule type" value="Genomic_DNA"/>
</dbReference>
<feature type="transmembrane region" description="Helical" evidence="9">
    <location>
        <begin position="26"/>
        <end position="45"/>
    </location>
</feature>
<keyword evidence="13" id="KW-1185">Reference proteome</keyword>
<feature type="compositionally biased region" description="Basic and acidic residues" evidence="8">
    <location>
        <begin position="122"/>
        <end position="140"/>
    </location>
</feature>
<organism evidence="12 13">
    <name type="scientific">Tetrapisispora phaffii (strain ATCC 24235 / CBS 4417 / NBRC 1672 / NRRL Y-8282 / UCD 70-5)</name>
    <name type="common">Yeast</name>
    <name type="synonym">Fabospora phaffii</name>
    <dbReference type="NCBI Taxonomy" id="1071381"/>
    <lineage>
        <taxon>Eukaryota</taxon>
        <taxon>Fungi</taxon>
        <taxon>Dikarya</taxon>
        <taxon>Ascomycota</taxon>
        <taxon>Saccharomycotina</taxon>
        <taxon>Saccharomycetes</taxon>
        <taxon>Saccharomycetales</taxon>
        <taxon>Saccharomycetaceae</taxon>
        <taxon>Tetrapisispora</taxon>
    </lineage>
</organism>
<dbReference type="eggNOG" id="ENOG502QSI7">
    <property type="taxonomic scope" value="Eukaryota"/>
</dbReference>
<dbReference type="Pfam" id="PF10290">
    <property type="entry name" value="YJL171C_Tos1_N"/>
    <property type="match status" value="1"/>
</dbReference>
<evidence type="ECO:0000259" key="10">
    <source>
        <dbReference type="Pfam" id="PF10287"/>
    </source>
</evidence>
<gene>
    <name evidence="12" type="primary">TPHA0I02030</name>
    <name evidence="12" type="ordered locus">TPHA_0I02030</name>
</gene>
<keyword evidence="9" id="KW-0812">Transmembrane</keyword>
<evidence type="ECO:0000256" key="6">
    <source>
        <dbReference type="ARBA" id="ARBA00023295"/>
    </source>
</evidence>
<evidence type="ECO:0000256" key="2">
    <source>
        <dbReference type="ARBA" id="ARBA00006055"/>
    </source>
</evidence>
<evidence type="ECO:0000256" key="5">
    <source>
        <dbReference type="ARBA" id="ARBA00022801"/>
    </source>
</evidence>
<dbReference type="OrthoDB" id="118256at2759"/>
<keyword evidence="6" id="KW-0326">Glycosidase</keyword>
<dbReference type="GeneID" id="11534508"/>
<dbReference type="PANTHER" id="PTHR31737:SF3">
    <property type="entry name" value="CELL WALL PROTEIN YJL171C"/>
    <property type="match status" value="1"/>
</dbReference>
<accession>G8BXS9</accession>
<evidence type="ECO:0000259" key="11">
    <source>
        <dbReference type="Pfam" id="PF10290"/>
    </source>
</evidence>
<feature type="region of interest" description="Disordered" evidence="8">
    <location>
        <begin position="119"/>
        <end position="169"/>
    </location>
</feature>
<comment type="similarity">
    <text evidence="2">Belongs to the PGA52 family.</text>
</comment>
<feature type="compositionally biased region" description="Low complexity" evidence="8">
    <location>
        <begin position="154"/>
        <end position="169"/>
    </location>
</feature>
<dbReference type="RefSeq" id="XP_003687141.1">
    <property type="nucleotide sequence ID" value="XM_003687093.1"/>
</dbReference>
<dbReference type="Pfam" id="PF10287">
    <property type="entry name" value="YJL171C_Tos1_C"/>
    <property type="match status" value="1"/>
</dbReference>
<dbReference type="STRING" id="1071381.G8BXS9"/>
<dbReference type="InterPro" id="IPR018807">
    <property type="entry name" value="YJL171C/Tos1_N"/>
</dbReference>
<evidence type="ECO:0000313" key="12">
    <source>
        <dbReference type="EMBL" id="CCE64707.1"/>
    </source>
</evidence>
<keyword evidence="7" id="KW-0961">Cell wall biogenesis/degradation</keyword>
<dbReference type="InterPro" id="IPR018805">
    <property type="entry name" value="YJL171C/Tos1_C"/>
</dbReference>
<dbReference type="EC" id="3.2.1.39" evidence="3"/>
<dbReference type="GO" id="GO:0042973">
    <property type="term" value="F:glucan endo-1,3-beta-D-glucosidase activity"/>
    <property type="evidence" value="ECO:0007669"/>
    <property type="project" value="UniProtKB-EC"/>
</dbReference>
<evidence type="ECO:0000256" key="3">
    <source>
        <dbReference type="ARBA" id="ARBA00012780"/>
    </source>
</evidence>
<protein>
    <recommendedName>
        <fullName evidence="3">glucan endo-1,3-beta-D-glucosidase</fullName>
        <ecNumber evidence="3">3.2.1.39</ecNumber>
    </recommendedName>
</protein>
<proteinExistence type="inferred from homology"/>
<evidence type="ECO:0000256" key="9">
    <source>
        <dbReference type="SAM" id="Phobius"/>
    </source>
</evidence>
<evidence type="ECO:0000256" key="7">
    <source>
        <dbReference type="ARBA" id="ARBA00023316"/>
    </source>
</evidence>
<dbReference type="GO" id="GO:0071555">
    <property type="term" value="P:cell wall organization"/>
    <property type="evidence" value="ECO:0007669"/>
    <property type="project" value="UniProtKB-KW"/>
</dbReference>
<evidence type="ECO:0000256" key="8">
    <source>
        <dbReference type="SAM" id="MobiDB-lite"/>
    </source>
</evidence>
<dbReference type="AlphaFoldDB" id="G8BXS9"/>
<reference evidence="12 13" key="1">
    <citation type="journal article" date="2011" name="Proc. Natl. Acad. Sci. U.S.A.">
        <title>Evolutionary erosion of yeast sex chromosomes by mating-type switching accidents.</title>
        <authorList>
            <person name="Gordon J.L."/>
            <person name="Armisen D."/>
            <person name="Proux-Wera E."/>
            <person name="Oheigeartaigh S.S."/>
            <person name="Byrne K.P."/>
            <person name="Wolfe K.H."/>
        </authorList>
    </citation>
    <scope>NUCLEOTIDE SEQUENCE [LARGE SCALE GENOMIC DNA]</scope>
    <source>
        <strain evidence="13">ATCC 24235 / CBS 4417 / NBRC 1672 / NRRL Y-8282 / UCD 70-5</strain>
    </source>
</reference>
<dbReference type="PANTHER" id="PTHR31737">
    <property type="entry name" value="PROTEIN TOS1"/>
    <property type="match status" value="1"/>
</dbReference>
<dbReference type="GO" id="GO:0009277">
    <property type="term" value="C:fungal-type cell wall"/>
    <property type="evidence" value="ECO:0007669"/>
    <property type="project" value="TreeGrafter"/>
</dbReference>
<dbReference type="Proteomes" id="UP000005666">
    <property type="component" value="Chromosome 9"/>
</dbReference>
<name>G8BXS9_TETPH</name>
<evidence type="ECO:0000313" key="13">
    <source>
        <dbReference type="Proteomes" id="UP000005666"/>
    </source>
</evidence>
<keyword evidence="4" id="KW-0732">Signal</keyword>
<evidence type="ECO:0000256" key="4">
    <source>
        <dbReference type="ARBA" id="ARBA00022729"/>
    </source>
</evidence>
<feature type="domain" description="Cell wall protein YJL171C/Tos1 N-terminal" evidence="11">
    <location>
        <begin position="53"/>
        <end position="115"/>
    </location>
</feature>
<dbReference type="HOGENOM" id="CLU_030276_0_0_1"/>
<keyword evidence="5" id="KW-0378">Hydrolase</keyword>
<keyword evidence="9" id="KW-0472">Membrane</keyword>
<feature type="domain" description="Cell wall protein YJL171C/Tos1 C-terminal" evidence="10">
    <location>
        <begin position="170"/>
        <end position="397"/>
    </location>
</feature>
<sequence>MIHRYLQILKNLLNYINLYCNLETRILAMFLYTLIAIYCSISFFFDIHCLATDAIVYSNVGYSGSYMDVVSMDESSCQCSQTSTSFSGTFAPFNEELSVHFRGPITLLQFGVYTPGGGSSYKKREEQDNEQGHEHRKREASAVLTSTVESQLPSSSSSSSTGSSSSGTSSSWNQVAYFSPGSCSNVVFMNHKGDWSNCFGSALTYCASNGVDTASSAQALDEVQVGSNNEFIIFSSTECSGNDCGCCRSSSVPYYHGFGGTSKMFVFEFKMPNDSGSSTTENVDMPAIWLLNAKIPRTVQYGSSSCSCWSTGCGEFDIFEVLSSGSSALSNDIHDGQGSDGTCSGGGGSSATFDRPTSNSMKAVVIFNEESGTINIVKVSDDTTFGGSIDASTVSGWLSTSGNSVSL</sequence>